<accession>A0AAE0U4Y3</accession>
<reference evidence="2" key="2">
    <citation type="submission" date="2023-06" db="EMBL/GenBank/DDBJ databases">
        <authorList>
            <consortium name="Lawrence Berkeley National Laboratory"/>
            <person name="Haridas S."/>
            <person name="Hensen N."/>
            <person name="Bonometti L."/>
            <person name="Westerberg I."/>
            <person name="Brannstrom I.O."/>
            <person name="Guillou S."/>
            <person name="Cros-Aarteil S."/>
            <person name="Calhoun S."/>
            <person name="Kuo A."/>
            <person name="Mondo S."/>
            <person name="Pangilinan J."/>
            <person name="Riley R."/>
            <person name="LaButti K."/>
            <person name="Andreopoulos B."/>
            <person name="Lipzen A."/>
            <person name="Chen C."/>
            <person name="Yanf M."/>
            <person name="Daum C."/>
            <person name="Ng V."/>
            <person name="Clum A."/>
            <person name="Steindorff A."/>
            <person name="Ohm R."/>
            <person name="Martin F."/>
            <person name="Silar P."/>
            <person name="Natvig D."/>
            <person name="Lalanne C."/>
            <person name="Gautier V."/>
            <person name="Ament-velasquez S.L."/>
            <person name="Kruys A."/>
            <person name="Hutchinson M.I."/>
            <person name="Powell A.J."/>
            <person name="Barry K."/>
            <person name="Miller A.N."/>
            <person name="Grigoriev I.V."/>
            <person name="Debuchy R."/>
            <person name="Gladieux P."/>
            <person name="Thoren M.H."/>
            <person name="Johannesson H."/>
        </authorList>
    </citation>
    <scope>NUCLEOTIDE SEQUENCE</scope>
    <source>
        <strain evidence="2">CBS 232.78</strain>
    </source>
</reference>
<sequence length="1097" mass="125662">MDAAARRVRAHLAAWPVPAAVPLTSDELHNIYHRGNERRPLPPDRAKNTIVNLVHAENRWRSFCVFFQDRQGRGWKPLLRALCWEEKGIIDAYARWFMRRRGAKITSLATPRRYLRDLSALYLRFQGSELDKRVRDHMLQTAKQELAPKFGLRTEPKRKNILGPRGFTYLVHFTWVRSRKPFKIGLDRLDDVFCRMVMMWTGCRSHELVFPKRNTEKYMQSYLEESDAFTDLDDGTDPYMEKIPKRCWVCGRVDDRTQPQYKVLCWEDITVRILQDPWNNGGRDMFAMDVLLRFHKGHNNETVPTTYHFIEEPYPLLCPIVHVLGKACAEGVIDWDALQIDASRLDMEAIVKKLFQTKIGQPSVEIPWKKEYLHTPVFRRTERAPDGRLIKTDKPISKAVLDNNAEREGKGAGLPDRPQSYDYRRGNLESLDTNYRTSVRNRGARHRPGTNVYETSYVGQGMRAITQDAFLGRGAHSPLIDILNHVGLRYDENAPSEVTDEMIRLVGPDGTMLRLEEELSAFQTELGKRYGKASWATGADKTKYVGLQTQLKVARQRHGRTVLGLFRKDHFTTKNNDELGRQLSGETHPEAPQEIRPVYFTVPERRQLAAIFGNFNDEPSEDAILRKKIDATIALIRYAWIVETEDQALLLDPEPKAVDDRGPRKRPWFASMIQESAVPLIRHPELERKDSHGVPNRSSPSPSAKGHFTCMFCGNAVRRKATMWNCVERHIAKLAADTGVVTCPRPECKTENAFCNEMDFKYHASQAHGIQLRPPKREDRSTTELPALPIEPYCSLRTSPTLSVPYVENVTDMDVPLGLDPWEHDIGTSEANELNASLYPELPDTTDSAGRPDGDRWDLSAQFASPIFHIGGKPESDSVVSSAEGFGPWEQPRTGSEGNPEAPGMCEQLDETEWDNMRPPLPPYEMDRADGRSPTPAAQAAHLQPAWTFESHPEIYDAGLVDPALREHDASSPPPETQDMVMKNNVPDDMQDYPVECVHEKRGDMFYLQWKDGTRSWQHRNHVSDDLIDPFEASWKGYHLGVNVLYKKPSGRSPFRIQFKDWPWKNATIWATYRDLSPKLRALLPSKSRRRGRRSLH</sequence>
<evidence type="ECO:0000313" key="2">
    <source>
        <dbReference type="EMBL" id="KAK3391223.1"/>
    </source>
</evidence>
<dbReference type="EMBL" id="JAULSW010000002">
    <property type="protein sequence ID" value="KAK3391223.1"/>
    <property type="molecule type" value="Genomic_DNA"/>
</dbReference>
<dbReference type="AlphaFoldDB" id="A0AAE0U4Y3"/>
<proteinExistence type="predicted"/>
<keyword evidence="3" id="KW-1185">Reference proteome</keyword>
<dbReference type="PANTHER" id="PTHR37535">
    <property type="entry name" value="FLUG DOMAIN PROTEIN"/>
    <property type="match status" value="1"/>
</dbReference>
<name>A0AAE0U4Y3_9PEZI</name>
<feature type="region of interest" description="Disordered" evidence="1">
    <location>
        <begin position="683"/>
        <end position="703"/>
    </location>
</feature>
<feature type="region of interest" description="Disordered" evidence="1">
    <location>
        <begin position="403"/>
        <end position="424"/>
    </location>
</feature>
<dbReference type="Pfam" id="PF11917">
    <property type="entry name" value="DUF3435"/>
    <property type="match status" value="1"/>
</dbReference>
<organism evidence="2 3">
    <name type="scientific">Podospora didyma</name>
    <dbReference type="NCBI Taxonomy" id="330526"/>
    <lineage>
        <taxon>Eukaryota</taxon>
        <taxon>Fungi</taxon>
        <taxon>Dikarya</taxon>
        <taxon>Ascomycota</taxon>
        <taxon>Pezizomycotina</taxon>
        <taxon>Sordariomycetes</taxon>
        <taxon>Sordariomycetidae</taxon>
        <taxon>Sordariales</taxon>
        <taxon>Podosporaceae</taxon>
        <taxon>Podospora</taxon>
    </lineage>
</organism>
<dbReference type="InterPro" id="IPR021842">
    <property type="entry name" value="DUF3435"/>
</dbReference>
<evidence type="ECO:0000313" key="3">
    <source>
        <dbReference type="Proteomes" id="UP001285441"/>
    </source>
</evidence>
<reference evidence="2" key="1">
    <citation type="journal article" date="2023" name="Mol. Phylogenet. Evol.">
        <title>Genome-scale phylogeny and comparative genomics of the fungal order Sordariales.</title>
        <authorList>
            <person name="Hensen N."/>
            <person name="Bonometti L."/>
            <person name="Westerberg I."/>
            <person name="Brannstrom I.O."/>
            <person name="Guillou S."/>
            <person name="Cros-Aarteil S."/>
            <person name="Calhoun S."/>
            <person name="Haridas S."/>
            <person name="Kuo A."/>
            <person name="Mondo S."/>
            <person name="Pangilinan J."/>
            <person name="Riley R."/>
            <person name="LaButti K."/>
            <person name="Andreopoulos B."/>
            <person name="Lipzen A."/>
            <person name="Chen C."/>
            <person name="Yan M."/>
            <person name="Daum C."/>
            <person name="Ng V."/>
            <person name="Clum A."/>
            <person name="Steindorff A."/>
            <person name="Ohm R.A."/>
            <person name="Martin F."/>
            <person name="Silar P."/>
            <person name="Natvig D.O."/>
            <person name="Lalanne C."/>
            <person name="Gautier V."/>
            <person name="Ament-Velasquez S.L."/>
            <person name="Kruys A."/>
            <person name="Hutchinson M.I."/>
            <person name="Powell A.J."/>
            <person name="Barry K."/>
            <person name="Miller A.N."/>
            <person name="Grigoriev I.V."/>
            <person name="Debuchy R."/>
            <person name="Gladieux P."/>
            <person name="Hiltunen Thoren M."/>
            <person name="Johannesson H."/>
        </authorList>
    </citation>
    <scope>NUCLEOTIDE SEQUENCE</scope>
    <source>
        <strain evidence="2">CBS 232.78</strain>
    </source>
</reference>
<comment type="caution">
    <text evidence="2">The sequence shown here is derived from an EMBL/GenBank/DDBJ whole genome shotgun (WGS) entry which is preliminary data.</text>
</comment>
<gene>
    <name evidence="2" type="ORF">B0H63DRAFT_467515</name>
</gene>
<feature type="region of interest" description="Disordered" evidence="1">
    <location>
        <begin position="870"/>
        <end position="902"/>
    </location>
</feature>
<dbReference type="Proteomes" id="UP001285441">
    <property type="component" value="Unassembled WGS sequence"/>
</dbReference>
<dbReference type="PANTHER" id="PTHR37535:SF4">
    <property type="entry name" value="FLUG DOMAIN-CONTAINING PROTEIN"/>
    <property type="match status" value="1"/>
</dbReference>
<protein>
    <submittedName>
        <fullName evidence="2">Uncharacterized protein</fullName>
    </submittedName>
</protein>
<evidence type="ECO:0000256" key="1">
    <source>
        <dbReference type="SAM" id="MobiDB-lite"/>
    </source>
</evidence>
<feature type="compositionally biased region" description="Basic and acidic residues" evidence="1">
    <location>
        <begin position="683"/>
        <end position="692"/>
    </location>
</feature>